<proteinExistence type="predicted"/>
<accession>A0A327L286</accession>
<dbReference type="Pfam" id="PF09084">
    <property type="entry name" value="NMT1"/>
    <property type="match status" value="1"/>
</dbReference>
<dbReference type="InterPro" id="IPR027939">
    <property type="entry name" value="NMT1/THI5"/>
</dbReference>
<evidence type="ECO:0000259" key="1">
    <source>
        <dbReference type="Pfam" id="PF09084"/>
    </source>
</evidence>
<evidence type="ECO:0000313" key="3">
    <source>
        <dbReference type="Proteomes" id="UP000249130"/>
    </source>
</evidence>
<dbReference type="GO" id="GO:0009228">
    <property type="term" value="P:thiamine biosynthetic process"/>
    <property type="evidence" value="ECO:0007669"/>
    <property type="project" value="InterPro"/>
</dbReference>
<dbReference type="Gene3D" id="3.40.190.10">
    <property type="entry name" value="Periplasmic binding protein-like II"/>
    <property type="match status" value="2"/>
</dbReference>
<reference evidence="2 3" key="1">
    <citation type="submission" date="2017-07" db="EMBL/GenBank/DDBJ databases">
        <title>Draft Genome Sequences of Select Purple Nonsulfur Bacteria.</title>
        <authorList>
            <person name="Lasarre B."/>
            <person name="Mckinlay J.B."/>
        </authorList>
    </citation>
    <scope>NUCLEOTIDE SEQUENCE [LARGE SCALE GENOMIC DNA]</scope>
    <source>
        <strain evidence="2 3">DSM 5909</strain>
    </source>
</reference>
<dbReference type="InterPro" id="IPR015168">
    <property type="entry name" value="SsuA/THI5"/>
</dbReference>
<dbReference type="Proteomes" id="UP000249130">
    <property type="component" value="Unassembled WGS sequence"/>
</dbReference>
<dbReference type="PANTHER" id="PTHR31528">
    <property type="entry name" value="4-AMINO-5-HYDROXYMETHYL-2-METHYLPYRIMIDINE PHOSPHATE SYNTHASE THI11-RELATED"/>
    <property type="match status" value="1"/>
</dbReference>
<dbReference type="AlphaFoldDB" id="A0A327L286"/>
<dbReference type="EMBL" id="NPEX01000043">
    <property type="protein sequence ID" value="RAI44487.1"/>
    <property type="molecule type" value="Genomic_DNA"/>
</dbReference>
<protein>
    <recommendedName>
        <fullName evidence="1">SsuA/THI5-like domain-containing protein</fullName>
    </recommendedName>
</protein>
<name>A0A327L286_9BRAD</name>
<dbReference type="PANTHER" id="PTHR31528:SF3">
    <property type="entry name" value="THIAMINE BIOSYNTHESIS PROTEIN HI_0357-RELATED"/>
    <property type="match status" value="1"/>
</dbReference>
<gene>
    <name evidence="2" type="ORF">CH341_08895</name>
</gene>
<comment type="caution">
    <text evidence="2">The sequence shown here is derived from an EMBL/GenBank/DDBJ whole genome shotgun (WGS) entry which is preliminary data.</text>
</comment>
<evidence type="ECO:0000313" key="2">
    <source>
        <dbReference type="EMBL" id="RAI44487.1"/>
    </source>
</evidence>
<dbReference type="SUPFAM" id="SSF53850">
    <property type="entry name" value="Periplasmic binding protein-like II"/>
    <property type="match status" value="1"/>
</dbReference>
<organism evidence="2 3">
    <name type="scientific">Rhodoplanes roseus</name>
    <dbReference type="NCBI Taxonomy" id="29409"/>
    <lineage>
        <taxon>Bacteria</taxon>
        <taxon>Pseudomonadati</taxon>
        <taxon>Pseudomonadota</taxon>
        <taxon>Alphaproteobacteria</taxon>
        <taxon>Hyphomicrobiales</taxon>
        <taxon>Nitrobacteraceae</taxon>
        <taxon>Rhodoplanes</taxon>
    </lineage>
</organism>
<feature type="domain" description="SsuA/THI5-like" evidence="1">
    <location>
        <begin position="121"/>
        <end position="328"/>
    </location>
</feature>
<sequence>MPSAAASALNLRATTLARAVLKHRFRKRKCRSRAVFAMTDIFACKNVSFPYTAANTLNFCPLDPAEVPVKPSMSRRSVLRALGGAGLAAGVLPLATPAISQGLTKVSFTTSWIPEGPNLFAYVARDRGFWKKLGLDVSVARGSGSGAAAQAVGAGTFDFGMAATPTVIVQAAKKLPITCIGQINYDALMGIGVLAGSPIKAPKDLEGKKLGASVSSGEYPFLPLYAEKAGFDLSKVQVVQVDGKVRERSLVEKQVDAVSAFATSTVPSLVSIGTDVRFLLFSAVGIQFYGQSLITQPKRVADDPALCAAVVEGAMEAIKFVMTNFDEAVDIFLKANSEVAISSSGKAYTQIGLGLTNITNLVPEVKQQGFGFADPAKVKTMADLVVKYAAGDNATNPDLDALFTNRFVGKLKLSAEELAAAEKSAQPYRRYLV</sequence>
<keyword evidence="3" id="KW-1185">Reference proteome</keyword>
<dbReference type="OrthoDB" id="5372616at2"/>